<evidence type="ECO:0000256" key="1">
    <source>
        <dbReference type="SAM" id="Phobius"/>
    </source>
</evidence>
<gene>
    <name evidence="2" type="ORF">K239x_02790</name>
</gene>
<proteinExistence type="predicted"/>
<dbReference type="OrthoDB" id="270282at2"/>
<keyword evidence="1" id="KW-0472">Membrane</keyword>
<feature type="transmembrane region" description="Helical" evidence="1">
    <location>
        <begin position="149"/>
        <end position="171"/>
    </location>
</feature>
<keyword evidence="1" id="KW-0812">Transmembrane</keyword>
<accession>A0A517NMI0</accession>
<evidence type="ECO:0000313" key="2">
    <source>
        <dbReference type="EMBL" id="QDT08341.1"/>
    </source>
</evidence>
<feature type="transmembrane region" description="Helical" evidence="1">
    <location>
        <begin position="66"/>
        <end position="93"/>
    </location>
</feature>
<evidence type="ECO:0000313" key="3">
    <source>
        <dbReference type="Proteomes" id="UP000319817"/>
    </source>
</evidence>
<dbReference type="Proteomes" id="UP000319817">
    <property type="component" value="Chromosome"/>
</dbReference>
<dbReference type="RefSeq" id="WP_145415899.1">
    <property type="nucleotide sequence ID" value="NZ_CP036526.1"/>
</dbReference>
<name>A0A517NMI0_9BACT</name>
<organism evidence="2 3">
    <name type="scientific">Stieleria marina</name>
    <dbReference type="NCBI Taxonomy" id="1930275"/>
    <lineage>
        <taxon>Bacteria</taxon>
        <taxon>Pseudomonadati</taxon>
        <taxon>Planctomycetota</taxon>
        <taxon>Planctomycetia</taxon>
        <taxon>Pirellulales</taxon>
        <taxon>Pirellulaceae</taxon>
        <taxon>Stieleria</taxon>
    </lineage>
</organism>
<sequence>MYLLPCPHCKASIEVMPSQAGDVAICSECQANVPIPKLGELRQLPTAEDSTVDSDRHQSGGDVSGLQVVAVILGLLALAGLLIGGFAAIRWFLLETPITSEIHIAKTKEAFEGLNAARLIREFEHMEKSSLDLVAMYDYKTKALEKRRWGLVALIASGLGLFAAVIALKLASTRRTAKS</sequence>
<dbReference type="AlphaFoldDB" id="A0A517NMI0"/>
<protein>
    <submittedName>
        <fullName evidence="2">Uncharacterized protein</fullName>
    </submittedName>
</protein>
<keyword evidence="3" id="KW-1185">Reference proteome</keyword>
<reference evidence="2 3" key="1">
    <citation type="submission" date="2019-02" db="EMBL/GenBank/DDBJ databases">
        <title>Deep-cultivation of Planctomycetes and their phenomic and genomic characterization uncovers novel biology.</title>
        <authorList>
            <person name="Wiegand S."/>
            <person name="Jogler M."/>
            <person name="Boedeker C."/>
            <person name="Pinto D."/>
            <person name="Vollmers J."/>
            <person name="Rivas-Marin E."/>
            <person name="Kohn T."/>
            <person name="Peeters S.H."/>
            <person name="Heuer A."/>
            <person name="Rast P."/>
            <person name="Oberbeckmann S."/>
            <person name="Bunk B."/>
            <person name="Jeske O."/>
            <person name="Meyerdierks A."/>
            <person name="Storesund J.E."/>
            <person name="Kallscheuer N."/>
            <person name="Luecker S."/>
            <person name="Lage O.M."/>
            <person name="Pohl T."/>
            <person name="Merkel B.J."/>
            <person name="Hornburger P."/>
            <person name="Mueller R.-W."/>
            <person name="Bruemmer F."/>
            <person name="Labrenz M."/>
            <person name="Spormann A.M."/>
            <person name="Op den Camp H."/>
            <person name="Overmann J."/>
            <person name="Amann R."/>
            <person name="Jetten M.S.M."/>
            <person name="Mascher T."/>
            <person name="Medema M.H."/>
            <person name="Devos D.P."/>
            <person name="Kaster A.-K."/>
            <person name="Ovreas L."/>
            <person name="Rohde M."/>
            <person name="Galperin M.Y."/>
            <person name="Jogler C."/>
        </authorList>
    </citation>
    <scope>NUCLEOTIDE SEQUENCE [LARGE SCALE GENOMIC DNA]</scope>
    <source>
        <strain evidence="2 3">K23_9</strain>
    </source>
</reference>
<keyword evidence="1" id="KW-1133">Transmembrane helix</keyword>
<dbReference type="EMBL" id="CP036526">
    <property type="protein sequence ID" value="QDT08341.1"/>
    <property type="molecule type" value="Genomic_DNA"/>
</dbReference>
<dbReference type="Gene3D" id="2.20.28.160">
    <property type="match status" value="1"/>
</dbReference>